<dbReference type="InterPro" id="IPR005614">
    <property type="entry name" value="NrfD-like"/>
</dbReference>
<keyword evidence="6 7" id="KW-0472">Membrane</keyword>
<gene>
    <name evidence="8" type="ORF">ENP88_07830</name>
</gene>
<keyword evidence="3" id="KW-1003">Cell membrane</keyword>
<reference evidence="8" key="1">
    <citation type="journal article" date="2020" name="mSystems">
        <title>Genome- and Community-Level Interaction Insights into Carbon Utilization and Element Cycling Functions of Hydrothermarchaeota in Hydrothermal Sediment.</title>
        <authorList>
            <person name="Zhou Z."/>
            <person name="Liu Y."/>
            <person name="Xu W."/>
            <person name="Pan J."/>
            <person name="Luo Z.H."/>
            <person name="Li M."/>
        </authorList>
    </citation>
    <scope>NUCLEOTIDE SEQUENCE [LARGE SCALE GENOMIC DNA]</scope>
    <source>
        <strain evidence="8">SpSt-26</strain>
    </source>
</reference>
<keyword evidence="4 7" id="KW-0812">Transmembrane</keyword>
<feature type="transmembrane region" description="Helical" evidence="7">
    <location>
        <begin position="170"/>
        <end position="194"/>
    </location>
</feature>
<dbReference type="InterPro" id="IPR052049">
    <property type="entry name" value="Electron_transfer_protein"/>
</dbReference>
<sequence length="404" mass="45223">MFITCQRGEKMAKDVDFVKVDGSSFGYFAIIAILAFFTAAGLIAHALDRAYHLSDLSNRVPWGIVNAGIPYFIGLSAGSLIVSALSGVFKIERFKAFSRIAAFFAAAYIVAAIMSIVFDIGKLYHFANAVIYFNPTSIFSWNAFFYTSYFVICALYLLAQFEEMERLTRFFACLAVFWAVLVHSGTGAIYSFMYPRELYHSALTPPMFIVCAITSGLGLLIATLYFTFRFTNREIEPKLLRELGLIFAGLTAVLGYMLAVEALEKGYIPAVAPATQFVYLNPYHGIFWSFWLLVVFGIIIPFLIVVYPRTGFDPRFLSLAGILHAAMVMSERFFLIVPGQVYPSEYLPGYEVESLHTLEGYIVSYTPTIFEWLQVIGLLSGVFLAFVVAAKLLPLIPERVVMEK</sequence>
<comment type="similarity">
    <text evidence="2">Belongs to the NrfD family.</text>
</comment>
<protein>
    <recommendedName>
        <fullName evidence="9">Hdr-like menaquinol oxidoreductase integral membrane subunit</fullName>
    </recommendedName>
</protein>
<name>A0A7J2TK98_ARCFL</name>
<evidence type="ECO:0000256" key="4">
    <source>
        <dbReference type="ARBA" id="ARBA00022692"/>
    </source>
</evidence>
<dbReference type="AlphaFoldDB" id="A0A7J2TK98"/>
<feature type="transmembrane region" description="Helical" evidence="7">
    <location>
        <begin position="286"/>
        <end position="307"/>
    </location>
</feature>
<dbReference type="PANTHER" id="PTHR34856">
    <property type="entry name" value="PROTEIN NRFD"/>
    <property type="match status" value="1"/>
</dbReference>
<proteinExistence type="inferred from homology"/>
<evidence type="ECO:0008006" key="9">
    <source>
        <dbReference type="Google" id="ProtNLM"/>
    </source>
</evidence>
<evidence type="ECO:0000256" key="5">
    <source>
        <dbReference type="ARBA" id="ARBA00022989"/>
    </source>
</evidence>
<comment type="subcellular location">
    <subcellularLocation>
        <location evidence="1">Cell membrane</location>
        <topology evidence="1">Multi-pass membrane protein</topology>
    </subcellularLocation>
</comment>
<feature type="transmembrane region" description="Helical" evidence="7">
    <location>
        <begin position="100"/>
        <end position="118"/>
    </location>
</feature>
<organism evidence="8">
    <name type="scientific">Archaeoglobus fulgidus</name>
    <dbReference type="NCBI Taxonomy" id="2234"/>
    <lineage>
        <taxon>Archaea</taxon>
        <taxon>Methanobacteriati</taxon>
        <taxon>Methanobacteriota</taxon>
        <taxon>Archaeoglobi</taxon>
        <taxon>Archaeoglobales</taxon>
        <taxon>Archaeoglobaceae</taxon>
        <taxon>Archaeoglobus</taxon>
    </lineage>
</organism>
<feature type="transmembrane region" description="Helical" evidence="7">
    <location>
        <begin position="138"/>
        <end position="158"/>
    </location>
</feature>
<evidence type="ECO:0000256" key="3">
    <source>
        <dbReference type="ARBA" id="ARBA00022475"/>
    </source>
</evidence>
<feature type="transmembrane region" description="Helical" evidence="7">
    <location>
        <begin position="316"/>
        <end position="337"/>
    </location>
</feature>
<dbReference type="EMBL" id="DSLA01000125">
    <property type="protein sequence ID" value="HEH36023.1"/>
    <property type="molecule type" value="Genomic_DNA"/>
</dbReference>
<dbReference type="PANTHER" id="PTHR34856:SF2">
    <property type="entry name" value="PROTEIN NRFD"/>
    <property type="match status" value="1"/>
</dbReference>
<evidence type="ECO:0000256" key="1">
    <source>
        <dbReference type="ARBA" id="ARBA00004651"/>
    </source>
</evidence>
<evidence type="ECO:0000256" key="7">
    <source>
        <dbReference type="SAM" id="Phobius"/>
    </source>
</evidence>
<keyword evidence="5 7" id="KW-1133">Transmembrane helix</keyword>
<feature type="transmembrane region" description="Helical" evidence="7">
    <location>
        <begin position="239"/>
        <end position="259"/>
    </location>
</feature>
<feature type="transmembrane region" description="Helical" evidence="7">
    <location>
        <begin position="25"/>
        <end position="47"/>
    </location>
</feature>
<evidence type="ECO:0000256" key="2">
    <source>
        <dbReference type="ARBA" id="ARBA00008929"/>
    </source>
</evidence>
<evidence type="ECO:0000256" key="6">
    <source>
        <dbReference type="ARBA" id="ARBA00023136"/>
    </source>
</evidence>
<comment type="caution">
    <text evidence="8">The sequence shown here is derived from an EMBL/GenBank/DDBJ whole genome shotgun (WGS) entry which is preliminary data.</text>
</comment>
<evidence type="ECO:0000313" key="8">
    <source>
        <dbReference type="EMBL" id="HEH36023.1"/>
    </source>
</evidence>
<feature type="transmembrane region" description="Helical" evidence="7">
    <location>
        <begin position="206"/>
        <end position="227"/>
    </location>
</feature>
<feature type="transmembrane region" description="Helical" evidence="7">
    <location>
        <begin position="372"/>
        <end position="396"/>
    </location>
</feature>
<accession>A0A7J2TK98</accession>
<dbReference type="Pfam" id="PF03916">
    <property type="entry name" value="NrfD"/>
    <property type="match status" value="1"/>
</dbReference>
<feature type="transmembrane region" description="Helical" evidence="7">
    <location>
        <begin position="67"/>
        <end position="88"/>
    </location>
</feature>
<dbReference type="GO" id="GO:0005886">
    <property type="term" value="C:plasma membrane"/>
    <property type="evidence" value="ECO:0007669"/>
    <property type="project" value="UniProtKB-SubCell"/>
</dbReference>